<dbReference type="Gene3D" id="3.30.70.1020">
    <property type="entry name" value="Trehalose-6-phosphate phosphatase related protein, domain 2"/>
    <property type="match status" value="1"/>
</dbReference>
<evidence type="ECO:0000256" key="3">
    <source>
        <dbReference type="ARBA" id="ARBA00005199"/>
    </source>
</evidence>
<evidence type="ECO:0000256" key="9">
    <source>
        <dbReference type="SAM" id="Phobius"/>
    </source>
</evidence>
<reference evidence="12" key="1">
    <citation type="submission" date="2024-10" db="EMBL/GenBank/DDBJ databases">
        <authorList>
            <person name="Ryan C."/>
        </authorList>
    </citation>
    <scope>NUCLEOTIDE SEQUENCE [LARGE SCALE GENOMIC DNA]</scope>
</reference>
<feature type="domain" description="Gnk2-homologous" evidence="11">
    <location>
        <begin position="146"/>
        <end position="252"/>
    </location>
</feature>
<dbReference type="Gene3D" id="3.30.430.20">
    <property type="entry name" value="Gnk2 domain, C-X8-C-X2-C motif"/>
    <property type="match status" value="2"/>
</dbReference>
<dbReference type="SUPFAM" id="SSF56784">
    <property type="entry name" value="HAD-like"/>
    <property type="match status" value="1"/>
</dbReference>
<dbReference type="InterPro" id="IPR003337">
    <property type="entry name" value="Trehalose_PPase"/>
</dbReference>
<dbReference type="PROSITE" id="PS51473">
    <property type="entry name" value="GNK2"/>
    <property type="match status" value="2"/>
</dbReference>
<keyword evidence="8" id="KW-0378">Hydrolase</keyword>
<sequence>MASFWFWSALFTSLLLVVQPRLGVGSRDTYWDFKCSSGNFTPGDSYETFLKSAVSTLPEKVSSSAPLFFANDTIGSQTKDQLYAVASCRGDSSNATVCKSCVIDALQEAPIVCPFKRGATILYEGCTVAYSDKGFKMFSINSTSSNDIALLKYNKSRAAIESDVLQKGAASLIDAVIDKAAELSPVHFATGSKVLDTDGHKVYALAECIPALSSNNCHHCLRLLNSEQIYSETVGGRISNIWCEFRWEMYLFFAGAPLVDLPGDAGKGAKHHHNKHIWVIAVAAAAGVIIVVAAAIVSLLCWRKKTIIQTKPKVLGERKKGVYETSEAVLSSKVEGLPSALDSFQEILKLAASKEIVLFLDYDGTLSPIVSDPDKAYMPGQMRRVLEEVARCFKTSIVSGRAREKVYQFVGLDGINYAGSHGLDIKLSTATATTSAGSSSSQIAGQRGSYQPAEEHLAAITEVYNSMLRATSTINGATVENNKYCVSVHYRNVAMEDQVIVREVVDEVLKNKGGDLHLTQGKMVLEIRPPTRWNKGDAVLYLLEHLGLGDITNVLPIYIGDDTTDEDAFKVLRDCAVGILVSEANRETSAVYSLQNPSQVMHFLAMLVKEKQQNWRADADRGELEQML</sequence>
<dbReference type="InterPro" id="IPR036412">
    <property type="entry name" value="HAD-like_sf"/>
</dbReference>
<evidence type="ECO:0000259" key="11">
    <source>
        <dbReference type="PROSITE" id="PS51473"/>
    </source>
</evidence>
<accession>A0ABC8VTS2</accession>
<evidence type="ECO:0000256" key="2">
    <source>
        <dbReference type="ARBA" id="ARBA00001968"/>
    </source>
</evidence>
<gene>
    <name evidence="12" type="ORF">URODEC1_LOCUS6722</name>
</gene>
<evidence type="ECO:0000256" key="1">
    <source>
        <dbReference type="ARBA" id="ARBA00000500"/>
    </source>
</evidence>
<keyword evidence="6 10" id="KW-0732">Signal</keyword>
<dbReference type="Proteomes" id="UP001497457">
    <property type="component" value="Chromosome 10rd"/>
</dbReference>
<dbReference type="CDD" id="cd01627">
    <property type="entry name" value="HAD_TPP"/>
    <property type="match status" value="1"/>
</dbReference>
<feature type="signal peptide" evidence="10">
    <location>
        <begin position="1"/>
        <end position="25"/>
    </location>
</feature>
<evidence type="ECO:0000313" key="12">
    <source>
        <dbReference type="EMBL" id="CAL4896583.1"/>
    </source>
</evidence>
<comment type="cofactor">
    <cofactor evidence="2">
        <name>a divalent metal cation</name>
        <dbReference type="ChEBI" id="CHEBI:60240"/>
    </cofactor>
</comment>
<dbReference type="InterPro" id="IPR023214">
    <property type="entry name" value="HAD_sf"/>
</dbReference>
<name>A0ABC8VTS2_9POAL</name>
<protein>
    <recommendedName>
        <fullName evidence="5">trehalose-phosphatase</fullName>
        <ecNumber evidence="5">3.1.3.12</ecNumber>
    </recommendedName>
</protein>
<dbReference type="InterPro" id="IPR038408">
    <property type="entry name" value="GNK2_sf"/>
</dbReference>
<feature type="transmembrane region" description="Helical" evidence="9">
    <location>
        <begin position="277"/>
        <end position="302"/>
    </location>
</feature>
<dbReference type="NCBIfam" id="TIGR00685">
    <property type="entry name" value="T6PP"/>
    <property type="match status" value="1"/>
</dbReference>
<keyword evidence="9" id="KW-0472">Membrane</keyword>
<keyword evidence="9" id="KW-0812">Transmembrane</keyword>
<dbReference type="PANTHER" id="PTHR43768">
    <property type="entry name" value="TREHALOSE 6-PHOSPHATE PHOSPHATASE"/>
    <property type="match status" value="1"/>
</dbReference>
<dbReference type="Gene3D" id="3.40.50.1000">
    <property type="entry name" value="HAD superfamily/HAD-like"/>
    <property type="match status" value="1"/>
</dbReference>
<evidence type="ECO:0000256" key="6">
    <source>
        <dbReference type="ARBA" id="ARBA00022729"/>
    </source>
</evidence>
<dbReference type="CDD" id="cd23509">
    <property type="entry name" value="Gnk2-like"/>
    <property type="match status" value="2"/>
</dbReference>
<dbReference type="EMBL" id="OZ075120">
    <property type="protein sequence ID" value="CAL4896583.1"/>
    <property type="molecule type" value="Genomic_DNA"/>
</dbReference>
<evidence type="ECO:0000313" key="13">
    <source>
        <dbReference type="Proteomes" id="UP001497457"/>
    </source>
</evidence>
<dbReference type="GO" id="GO:0004805">
    <property type="term" value="F:trehalose-phosphatase activity"/>
    <property type="evidence" value="ECO:0007669"/>
    <property type="project" value="UniProtKB-EC"/>
</dbReference>
<dbReference type="EC" id="3.1.3.12" evidence="5"/>
<dbReference type="InterPro" id="IPR002902">
    <property type="entry name" value="GNK2"/>
</dbReference>
<comment type="catalytic activity">
    <reaction evidence="1">
        <text>alpha,alpha-trehalose 6-phosphate + H2O = alpha,alpha-trehalose + phosphate</text>
        <dbReference type="Rhea" id="RHEA:23420"/>
        <dbReference type="ChEBI" id="CHEBI:15377"/>
        <dbReference type="ChEBI" id="CHEBI:16551"/>
        <dbReference type="ChEBI" id="CHEBI:43474"/>
        <dbReference type="ChEBI" id="CHEBI:58429"/>
        <dbReference type="EC" id="3.1.3.12"/>
    </reaction>
</comment>
<dbReference type="Pfam" id="PF01657">
    <property type="entry name" value="Stress-antifung"/>
    <property type="match status" value="1"/>
</dbReference>
<comment type="pathway">
    <text evidence="3">Glycan biosynthesis; trehalose biosynthesis.</text>
</comment>
<keyword evidence="9" id="KW-1133">Transmembrane helix</keyword>
<evidence type="ECO:0000256" key="4">
    <source>
        <dbReference type="ARBA" id="ARBA00008770"/>
    </source>
</evidence>
<organism evidence="12 13">
    <name type="scientific">Urochloa decumbens</name>
    <dbReference type="NCBI Taxonomy" id="240449"/>
    <lineage>
        <taxon>Eukaryota</taxon>
        <taxon>Viridiplantae</taxon>
        <taxon>Streptophyta</taxon>
        <taxon>Embryophyta</taxon>
        <taxon>Tracheophyta</taxon>
        <taxon>Spermatophyta</taxon>
        <taxon>Magnoliopsida</taxon>
        <taxon>Liliopsida</taxon>
        <taxon>Poales</taxon>
        <taxon>Poaceae</taxon>
        <taxon>PACMAD clade</taxon>
        <taxon>Panicoideae</taxon>
        <taxon>Panicodae</taxon>
        <taxon>Paniceae</taxon>
        <taxon>Melinidinae</taxon>
        <taxon>Urochloa</taxon>
    </lineage>
</organism>
<dbReference type="AlphaFoldDB" id="A0ABC8VTS2"/>
<dbReference type="PANTHER" id="PTHR43768:SF23">
    <property type="entry name" value="TREHALOSE-PHOSPHATE PHOSPHATASE 1-RELATED"/>
    <property type="match status" value="1"/>
</dbReference>
<keyword evidence="7" id="KW-0677">Repeat</keyword>
<dbReference type="InterPro" id="IPR006379">
    <property type="entry name" value="HAD-SF_hydro_IIB"/>
</dbReference>
<feature type="domain" description="Gnk2-homologous" evidence="11">
    <location>
        <begin position="28"/>
        <end position="135"/>
    </location>
</feature>
<evidence type="ECO:0000256" key="5">
    <source>
        <dbReference type="ARBA" id="ARBA00013086"/>
    </source>
</evidence>
<feature type="chain" id="PRO_5044845730" description="trehalose-phosphatase" evidence="10">
    <location>
        <begin position="26"/>
        <end position="628"/>
    </location>
</feature>
<proteinExistence type="inferred from homology"/>
<keyword evidence="13" id="KW-1185">Reference proteome</keyword>
<evidence type="ECO:0000256" key="7">
    <source>
        <dbReference type="ARBA" id="ARBA00022737"/>
    </source>
</evidence>
<dbReference type="InterPro" id="IPR044651">
    <property type="entry name" value="OTSB-like"/>
</dbReference>
<comment type="similarity">
    <text evidence="4">Belongs to the trehalose phosphatase family.</text>
</comment>
<evidence type="ECO:0000256" key="10">
    <source>
        <dbReference type="SAM" id="SignalP"/>
    </source>
</evidence>
<dbReference type="FunFam" id="3.30.70.1020:FF:000004">
    <property type="entry name" value="Trehalose 6-phosphate phosphatase"/>
    <property type="match status" value="1"/>
</dbReference>
<dbReference type="NCBIfam" id="TIGR01484">
    <property type="entry name" value="HAD-SF-IIB"/>
    <property type="match status" value="1"/>
</dbReference>
<dbReference type="Pfam" id="PF02358">
    <property type="entry name" value="Trehalose_PPase"/>
    <property type="match status" value="1"/>
</dbReference>
<evidence type="ECO:0000256" key="8">
    <source>
        <dbReference type="ARBA" id="ARBA00022801"/>
    </source>
</evidence>